<reference evidence="1" key="2">
    <citation type="journal article" date="2015" name="Fish Shellfish Immunol.">
        <title>Early steps in the European eel (Anguilla anguilla)-Vibrio vulnificus interaction in the gills: Role of the RtxA13 toxin.</title>
        <authorList>
            <person name="Callol A."/>
            <person name="Pajuelo D."/>
            <person name="Ebbesson L."/>
            <person name="Teles M."/>
            <person name="MacKenzie S."/>
            <person name="Amaro C."/>
        </authorList>
    </citation>
    <scope>NUCLEOTIDE SEQUENCE</scope>
</reference>
<evidence type="ECO:0000313" key="1">
    <source>
        <dbReference type="EMBL" id="JAH42759.1"/>
    </source>
</evidence>
<organism evidence="1">
    <name type="scientific">Anguilla anguilla</name>
    <name type="common">European freshwater eel</name>
    <name type="synonym">Muraena anguilla</name>
    <dbReference type="NCBI Taxonomy" id="7936"/>
    <lineage>
        <taxon>Eukaryota</taxon>
        <taxon>Metazoa</taxon>
        <taxon>Chordata</taxon>
        <taxon>Craniata</taxon>
        <taxon>Vertebrata</taxon>
        <taxon>Euteleostomi</taxon>
        <taxon>Actinopterygii</taxon>
        <taxon>Neopterygii</taxon>
        <taxon>Teleostei</taxon>
        <taxon>Anguilliformes</taxon>
        <taxon>Anguillidae</taxon>
        <taxon>Anguilla</taxon>
    </lineage>
</organism>
<dbReference type="EMBL" id="GBXM01065818">
    <property type="protein sequence ID" value="JAH42759.1"/>
    <property type="molecule type" value="Transcribed_RNA"/>
</dbReference>
<name>A0A0E9SN42_ANGAN</name>
<sequence length="25" mass="2961">MSCGFWFCVIPLIHITVFHVLHDMN</sequence>
<protein>
    <submittedName>
        <fullName evidence="1">Uncharacterized protein</fullName>
    </submittedName>
</protein>
<dbReference type="AlphaFoldDB" id="A0A0E9SN42"/>
<accession>A0A0E9SN42</accession>
<reference evidence="1" key="1">
    <citation type="submission" date="2014-11" db="EMBL/GenBank/DDBJ databases">
        <authorList>
            <person name="Amaro Gonzalez C."/>
        </authorList>
    </citation>
    <scope>NUCLEOTIDE SEQUENCE</scope>
</reference>
<proteinExistence type="predicted"/>